<proteinExistence type="predicted"/>
<comment type="caution">
    <text evidence="1">The sequence shown here is derived from an EMBL/GenBank/DDBJ whole genome shotgun (WGS) entry which is preliminary data.</text>
</comment>
<dbReference type="Proteomes" id="UP001529510">
    <property type="component" value="Unassembled WGS sequence"/>
</dbReference>
<keyword evidence="2" id="KW-1185">Reference proteome</keyword>
<gene>
    <name evidence="1" type="ORF">M9458_049026</name>
</gene>
<evidence type="ECO:0000313" key="2">
    <source>
        <dbReference type="Proteomes" id="UP001529510"/>
    </source>
</evidence>
<dbReference type="EMBL" id="JAMKFB020000025">
    <property type="protein sequence ID" value="KAL0154763.1"/>
    <property type="molecule type" value="Genomic_DNA"/>
</dbReference>
<sequence length="52" mass="5888">WIWTALRQAFGRPLLLSITYRFMADLLGFAGPLCISGIVHHLSKENHTIQPP</sequence>
<organism evidence="1 2">
    <name type="scientific">Cirrhinus mrigala</name>
    <name type="common">Mrigala</name>
    <dbReference type="NCBI Taxonomy" id="683832"/>
    <lineage>
        <taxon>Eukaryota</taxon>
        <taxon>Metazoa</taxon>
        <taxon>Chordata</taxon>
        <taxon>Craniata</taxon>
        <taxon>Vertebrata</taxon>
        <taxon>Euteleostomi</taxon>
        <taxon>Actinopterygii</taxon>
        <taxon>Neopterygii</taxon>
        <taxon>Teleostei</taxon>
        <taxon>Ostariophysi</taxon>
        <taxon>Cypriniformes</taxon>
        <taxon>Cyprinidae</taxon>
        <taxon>Labeoninae</taxon>
        <taxon>Labeonini</taxon>
        <taxon>Cirrhinus</taxon>
    </lineage>
</organism>
<dbReference type="AlphaFoldDB" id="A0ABD0MXP4"/>
<reference evidence="1 2" key="1">
    <citation type="submission" date="2024-05" db="EMBL/GenBank/DDBJ databases">
        <title>Genome sequencing and assembly of Indian major carp, Cirrhinus mrigala (Hamilton, 1822).</title>
        <authorList>
            <person name="Mohindra V."/>
            <person name="Chowdhury L.M."/>
            <person name="Lal K."/>
            <person name="Jena J.K."/>
        </authorList>
    </citation>
    <scope>NUCLEOTIDE SEQUENCE [LARGE SCALE GENOMIC DNA]</scope>
    <source>
        <strain evidence="1">CM1030</strain>
        <tissue evidence="1">Blood</tissue>
    </source>
</reference>
<name>A0ABD0MXP4_CIRMR</name>
<evidence type="ECO:0000313" key="1">
    <source>
        <dbReference type="EMBL" id="KAL0154763.1"/>
    </source>
</evidence>
<feature type="non-terminal residue" evidence="1">
    <location>
        <position position="1"/>
    </location>
</feature>
<protein>
    <submittedName>
        <fullName evidence="1">Uncharacterized protein</fullName>
    </submittedName>
</protein>
<accession>A0ABD0MXP4</accession>
<feature type="non-terminal residue" evidence="1">
    <location>
        <position position="52"/>
    </location>
</feature>